<evidence type="ECO:0000313" key="7">
    <source>
        <dbReference type="EMBL" id="GAA5198115.1"/>
    </source>
</evidence>
<comment type="cofactor">
    <cofactor evidence="1 5">
        <name>Zn(2+)</name>
        <dbReference type="ChEBI" id="CHEBI:29105"/>
    </cofactor>
</comment>
<dbReference type="InterPro" id="IPR036291">
    <property type="entry name" value="NAD(P)-bd_dom_sf"/>
</dbReference>
<sequence>MRALVKFGDRPGEVAVRDVADPVAGPGSVLVRAEYVGVCGSDLHMWHHTHSWPSATPVVLGHEMCGTVAAVGEGVSGWSVGERVVCETAAEICGTCPFCRTGRYNLCPGRQGYGATRDGAFSELVLAEPRVLHRVPDGIEPEHAALTEPFAVAYNALVERAAVRPGDVVVVQGIGAIGALAVQMVRLRGAGTVVVLGTDIDQPRLAKALEMGADRVVNVSREDPRATVAALGDGFGADLVVDATGVSVALDQALDLVRPLGTIVKVGWGPQPLGFGLDRLVQKAVSLHGSFSHSWQTWERVLGLFASGRLDPRAVLGGVYALENWQEGFEAMATGRNIKSVIRMTPPWQG</sequence>
<gene>
    <name evidence="7" type="ORF">GCM10023322_70770</name>
</gene>
<dbReference type="RefSeq" id="WP_345637242.1">
    <property type="nucleotide sequence ID" value="NZ_BAABJQ010000032.1"/>
</dbReference>
<dbReference type="PANTHER" id="PTHR43401">
    <property type="entry name" value="L-THREONINE 3-DEHYDROGENASE"/>
    <property type="match status" value="1"/>
</dbReference>
<dbReference type="Gene3D" id="3.40.50.720">
    <property type="entry name" value="NAD(P)-binding Rossmann-like Domain"/>
    <property type="match status" value="1"/>
</dbReference>
<dbReference type="SUPFAM" id="SSF51735">
    <property type="entry name" value="NAD(P)-binding Rossmann-fold domains"/>
    <property type="match status" value="1"/>
</dbReference>
<dbReference type="InterPro" id="IPR050129">
    <property type="entry name" value="Zn_alcohol_dh"/>
</dbReference>
<dbReference type="InterPro" id="IPR002328">
    <property type="entry name" value="ADH_Zn_CS"/>
</dbReference>
<dbReference type="InterPro" id="IPR020843">
    <property type="entry name" value="ER"/>
</dbReference>
<comment type="similarity">
    <text evidence="5">Belongs to the zinc-containing alcohol dehydrogenase family.</text>
</comment>
<feature type="domain" description="Enoyl reductase (ER)" evidence="6">
    <location>
        <begin position="9"/>
        <end position="342"/>
    </location>
</feature>
<evidence type="ECO:0000313" key="8">
    <source>
        <dbReference type="Proteomes" id="UP001501570"/>
    </source>
</evidence>
<evidence type="ECO:0000256" key="3">
    <source>
        <dbReference type="ARBA" id="ARBA00022833"/>
    </source>
</evidence>
<dbReference type="Pfam" id="PF00107">
    <property type="entry name" value="ADH_zinc_N"/>
    <property type="match status" value="1"/>
</dbReference>
<dbReference type="Proteomes" id="UP001501570">
    <property type="component" value="Unassembled WGS sequence"/>
</dbReference>
<protein>
    <submittedName>
        <fullName evidence="7">Zinc-binding dehydrogenase</fullName>
    </submittedName>
</protein>
<evidence type="ECO:0000256" key="4">
    <source>
        <dbReference type="ARBA" id="ARBA00023002"/>
    </source>
</evidence>
<comment type="caution">
    <text evidence="7">The sequence shown here is derived from an EMBL/GenBank/DDBJ whole genome shotgun (WGS) entry which is preliminary data.</text>
</comment>
<evidence type="ECO:0000256" key="1">
    <source>
        <dbReference type="ARBA" id="ARBA00001947"/>
    </source>
</evidence>
<keyword evidence="4" id="KW-0560">Oxidoreductase</keyword>
<evidence type="ECO:0000259" key="6">
    <source>
        <dbReference type="SMART" id="SM00829"/>
    </source>
</evidence>
<name>A0ABP9SKI9_9ACTN</name>
<dbReference type="SMART" id="SM00829">
    <property type="entry name" value="PKS_ER"/>
    <property type="match status" value="1"/>
</dbReference>
<dbReference type="PROSITE" id="PS00059">
    <property type="entry name" value="ADH_ZINC"/>
    <property type="match status" value="1"/>
</dbReference>
<reference evidence="8" key="1">
    <citation type="journal article" date="2019" name="Int. J. Syst. Evol. Microbiol.">
        <title>The Global Catalogue of Microorganisms (GCM) 10K type strain sequencing project: providing services to taxonomists for standard genome sequencing and annotation.</title>
        <authorList>
            <consortium name="The Broad Institute Genomics Platform"/>
            <consortium name="The Broad Institute Genome Sequencing Center for Infectious Disease"/>
            <person name="Wu L."/>
            <person name="Ma J."/>
        </authorList>
    </citation>
    <scope>NUCLEOTIDE SEQUENCE [LARGE SCALE GENOMIC DNA]</scope>
    <source>
        <strain evidence="8">JCM 18304</strain>
    </source>
</reference>
<keyword evidence="2 5" id="KW-0479">Metal-binding</keyword>
<proteinExistence type="inferred from homology"/>
<evidence type="ECO:0000256" key="2">
    <source>
        <dbReference type="ARBA" id="ARBA00022723"/>
    </source>
</evidence>
<accession>A0ABP9SKI9</accession>
<keyword evidence="3 5" id="KW-0862">Zinc</keyword>
<dbReference type="PANTHER" id="PTHR43401:SF2">
    <property type="entry name" value="L-THREONINE 3-DEHYDROGENASE"/>
    <property type="match status" value="1"/>
</dbReference>
<keyword evidence="8" id="KW-1185">Reference proteome</keyword>
<dbReference type="InterPro" id="IPR011032">
    <property type="entry name" value="GroES-like_sf"/>
</dbReference>
<dbReference type="EMBL" id="BAABJQ010000032">
    <property type="protein sequence ID" value="GAA5198115.1"/>
    <property type="molecule type" value="Genomic_DNA"/>
</dbReference>
<dbReference type="InterPro" id="IPR013154">
    <property type="entry name" value="ADH-like_N"/>
</dbReference>
<dbReference type="Pfam" id="PF08240">
    <property type="entry name" value="ADH_N"/>
    <property type="match status" value="1"/>
</dbReference>
<evidence type="ECO:0000256" key="5">
    <source>
        <dbReference type="RuleBase" id="RU361277"/>
    </source>
</evidence>
<dbReference type="SUPFAM" id="SSF50129">
    <property type="entry name" value="GroES-like"/>
    <property type="match status" value="1"/>
</dbReference>
<dbReference type="Gene3D" id="3.90.180.10">
    <property type="entry name" value="Medium-chain alcohol dehydrogenases, catalytic domain"/>
    <property type="match status" value="1"/>
</dbReference>
<organism evidence="7 8">
    <name type="scientific">Rugosimonospora acidiphila</name>
    <dbReference type="NCBI Taxonomy" id="556531"/>
    <lineage>
        <taxon>Bacteria</taxon>
        <taxon>Bacillati</taxon>
        <taxon>Actinomycetota</taxon>
        <taxon>Actinomycetes</taxon>
        <taxon>Micromonosporales</taxon>
        <taxon>Micromonosporaceae</taxon>
        <taxon>Rugosimonospora</taxon>
    </lineage>
</organism>
<dbReference type="InterPro" id="IPR013149">
    <property type="entry name" value="ADH-like_C"/>
</dbReference>
<dbReference type="CDD" id="cd08258">
    <property type="entry name" value="Zn_ADH4"/>
    <property type="match status" value="1"/>
</dbReference>